<proteinExistence type="predicted"/>
<evidence type="ECO:0000313" key="1">
    <source>
        <dbReference type="EMBL" id="KAK8514947.1"/>
    </source>
</evidence>
<name>A0ABR2C6N7_9ROSI</name>
<evidence type="ECO:0000313" key="2">
    <source>
        <dbReference type="Proteomes" id="UP001472677"/>
    </source>
</evidence>
<sequence>MEKFDLTPWHKSERVFQERCIAAKNPEISYRKVMVDFFSRRKPESNLRCLEKATEKGHDEAIYTYNIILICFGGELRKQGLQIVSSLNLVSECRTDGVETC</sequence>
<protein>
    <submittedName>
        <fullName evidence="1">Uncharacterized protein</fullName>
    </submittedName>
</protein>
<dbReference type="EMBL" id="JBBPBM010000065">
    <property type="protein sequence ID" value="KAK8514947.1"/>
    <property type="molecule type" value="Genomic_DNA"/>
</dbReference>
<comment type="caution">
    <text evidence="1">The sequence shown here is derived from an EMBL/GenBank/DDBJ whole genome shotgun (WGS) entry which is preliminary data.</text>
</comment>
<organism evidence="1 2">
    <name type="scientific">Hibiscus sabdariffa</name>
    <name type="common">roselle</name>
    <dbReference type="NCBI Taxonomy" id="183260"/>
    <lineage>
        <taxon>Eukaryota</taxon>
        <taxon>Viridiplantae</taxon>
        <taxon>Streptophyta</taxon>
        <taxon>Embryophyta</taxon>
        <taxon>Tracheophyta</taxon>
        <taxon>Spermatophyta</taxon>
        <taxon>Magnoliopsida</taxon>
        <taxon>eudicotyledons</taxon>
        <taxon>Gunneridae</taxon>
        <taxon>Pentapetalae</taxon>
        <taxon>rosids</taxon>
        <taxon>malvids</taxon>
        <taxon>Malvales</taxon>
        <taxon>Malvaceae</taxon>
        <taxon>Malvoideae</taxon>
        <taxon>Hibiscus</taxon>
    </lineage>
</organism>
<gene>
    <name evidence="1" type="ORF">V6N12_001112</name>
</gene>
<dbReference type="Pfam" id="PF23310">
    <property type="entry name" value="TPR_27"/>
    <property type="match status" value="1"/>
</dbReference>
<dbReference type="InterPro" id="IPR040338">
    <property type="entry name" value="At1g67623-like"/>
</dbReference>
<dbReference type="PANTHER" id="PTHR33784">
    <property type="entry name" value="OS05G0482100 PROTEIN"/>
    <property type="match status" value="1"/>
</dbReference>
<reference evidence="1 2" key="1">
    <citation type="journal article" date="2024" name="G3 (Bethesda)">
        <title>Genome assembly of Hibiscus sabdariffa L. provides insights into metabolisms of medicinal natural products.</title>
        <authorList>
            <person name="Kim T."/>
        </authorList>
    </citation>
    <scope>NUCLEOTIDE SEQUENCE [LARGE SCALE GENOMIC DNA]</scope>
    <source>
        <strain evidence="1">TK-2024</strain>
        <tissue evidence="1">Old leaves</tissue>
    </source>
</reference>
<dbReference type="PANTHER" id="PTHR33784:SF10">
    <property type="entry name" value="F-BOX PROTEIN"/>
    <property type="match status" value="1"/>
</dbReference>
<accession>A0ABR2C6N7</accession>
<dbReference type="Proteomes" id="UP001472677">
    <property type="component" value="Unassembled WGS sequence"/>
</dbReference>
<dbReference type="InterPro" id="IPR057136">
    <property type="entry name" value="At2g35280_TPR_dom"/>
</dbReference>
<keyword evidence="2" id="KW-1185">Reference proteome</keyword>